<dbReference type="eggNOG" id="COG5395">
    <property type="taxonomic scope" value="Bacteria"/>
</dbReference>
<dbReference type="RefSeq" id="WP_241764109.1">
    <property type="nucleotide sequence ID" value="NZ_AWFH01000001.1"/>
</dbReference>
<protein>
    <recommendedName>
        <fullName evidence="4">DUF2306 domain-containing protein</fullName>
    </recommendedName>
</protein>
<evidence type="ECO:0000256" key="1">
    <source>
        <dbReference type="SAM" id="Phobius"/>
    </source>
</evidence>
<feature type="transmembrane region" description="Helical" evidence="1">
    <location>
        <begin position="122"/>
        <end position="142"/>
    </location>
</feature>
<dbReference type="InterPro" id="IPR018750">
    <property type="entry name" value="DUF2306_membrane"/>
</dbReference>
<dbReference type="STRING" id="1280948.HY36_01265"/>
<evidence type="ECO:0008006" key="4">
    <source>
        <dbReference type="Google" id="ProtNLM"/>
    </source>
</evidence>
<keyword evidence="3" id="KW-1185">Reference proteome</keyword>
<dbReference type="PATRIC" id="fig|1280948.3.peg.245"/>
<feature type="transmembrane region" description="Helical" evidence="1">
    <location>
        <begin position="154"/>
        <end position="171"/>
    </location>
</feature>
<feature type="transmembrane region" description="Helical" evidence="1">
    <location>
        <begin position="20"/>
        <end position="41"/>
    </location>
</feature>
<evidence type="ECO:0000313" key="2">
    <source>
        <dbReference type="EMBL" id="KCZ65033.1"/>
    </source>
</evidence>
<reference evidence="2 3" key="1">
    <citation type="journal article" date="2014" name="Antonie Van Leeuwenhoek">
        <title>Hyphomonas beringensis sp. nov. and Hyphomonas chukchiensis sp. nov., isolated from surface seawater of the Bering Sea and Chukchi Sea.</title>
        <authorList>
            <person name="Li C."/>
            <person name="Lai Q."/>
            <person name="Li G."/>
            <person name="Dong C."/>
            <person name="Wang J."/>
            <person name="Liao Y."/>
            <person name="Shao Z."/>
        </authorList>
    </citation>
    <scope>NUCLEOTIDE SEQUENCE [LARGE SCALE GENOMIC DNA]</scope>
    <source>
        <strain evidence="2 3">22II1-22F38</strain>
    </source>
</reference>
<name>A0A059EBK5_9PROT</name>
<dbReference type="AlphaFoldDB" id="A0A059EBK5"/>
<organism evidence="2 3">
    <name type="scientific">Hyphomonas atlantica</name>
    <dbReference type="NCBI Taxonomy" id="1280948"/>
    <lineage>
        <taxon>Bacteria</taxon>
        <taxon>Pseudomonadati</taxon>
        <taxon>Pseudomonadota</taxon>
        <taxon>Alphaproteobacteria</taxon>
        <taxon>Hyphomonadales</taxon>
        <taxon>Hyphomonadaceae</taxon>
        <taxon>Hyphomonas</taxon>
    </lineage>
</organism>
<accession>A0A059EBK5</accession>
<feature type="transmembrane region" description="Helical" evidence="1">
    <location>
        <begin position="61"/>
        <end position="83"/>
    </location>
</feature>
<evidence type="ECO:0000313" key="3">
    <source>
        <dbReference type="Proteomes" id="UP000024547"/>
    </source>
</evidence>
<proteinExistence type="predicted"/>
<sequence length="183" mass="19912">MKSPSIALPSELIRLSPGRISNRTIILVALGIYALVSWMILNGADNPPIRFRFDATRLVEASLVLKLHVGGALAAFGIGTALMMGVKGRRLHKRLGYTWVVAMAVTAISSFFLTGLNGNQFSWIHGLSAWALIGLPMGIAAARRKDIARHRKHMTGMFTGGMLVAGLFTFLPGRMMWSIFFAA</sequence>
<keyword evidence="1" id="KW-0472">Membrane</keyword>
<gene>
    <name evidence="2" type="ORF">HY36_01265</name>
</gene>
<comment type="caution">
    <text evidence="2">The sequence shown here is derived from an EMBL/GenBank/DDBJ whole genome shotgun (WGS) entry which is preliminary data.</text>
</comment>
<keyword evidence="1" id="KW-1133">Transmembrane helix</keyword>
<dbReference type="EMBL" id="AWFH01000001">
    <property type="protein sequence ID" value="KCZ65033.1"/>
    <property type="molecule type" value="Genomic_DNA"/>
</dbReference>
<keyword evidence="1" id="KW-0812">Transmembrane</keyword>
<dbReference type="Proteomes" id="UP000024547">
    <property type="component" value="Unassembled WGS sequence"/>
</dbReference>
<feature type="transmembrane region" description="Helical" evidence="1">
    <location>
        <begin position="95"/>
        <end position="116"/>
    </location>
</feature>
<dbReference type="Pfam" id="PF10067">
    <property type="entry name" value="DUF2306"/>
    <property type="match status" value="1"/>
</dbReference>